<gene>
    <name evidence="1" type="ORF">K435DRAFT_974916</name>
</gene>
<protein>
    <submittedName>
        <fullName evidence="1">Uncharacterized protein</fullName>
    </submittedName>
</protein>
<reference evidence="1 2" key="1">
    <citation type="journal article" date="2019" name="Nat. Ecol. Evol.">
        <title>Megaphylogeny resolves global patterns of mushroom evolution.</title>
        <authorList>
            <person name="Varga T."/>
            <person name="Krizsan K."/>
            <person name="Foldi C."/>
            <person name="Dima B."/>
            <person name="Sanchez-Garcia M."/>
            <person name="Sanchez-Ramirez S."/>
            <person name="Szollosi G.J."/>
            <person name="Szarkandi J.G."/>
            <person name="Papp V."/>
            <person name="Albert L."/>
            <person name="Andreopoulos W."/>
            <person name="Angelini C."/>
            <person name="Antonin V."/>
            <person name="Barry K.W."/>
            <person name="Bougher N.L."/>
            <person name="Buchanan P."/>
            <person name="Buyck B."/>
            <person name="Bense V."/>
            <person name="Catcheside P."/>
            <person name="Chovatia M."/>
            <person name="Cooper J."/>
            <person name="Damon W."/>
            <person name="Desjardin D."/>
            <person name="Finy P."/>
            <person name="Geml J."/>
            <person name="Haridas S."/>
            <person name="Hughes K."/>
            <person name="Justo A."/>
            <person name="Karasinski D."/>
            <person name="Kautmanova I."/>
            <person name="Kiss B."/>
            <person name="Kocsube S."/>
            <person name="Kotiranta H."/>
            <person name="LaButti K.M."/>
            <person name="Lechner B.E."/>
            <person name="Liimatainen K."/>
            <person name="Lipzen A."/>
            <person name="Lukacs Z."/>
            <person name="Mihaltcheva S."/>
            <person name="Morgado L.N."/>
            <person name="Niskanen T."/>
            <person name="Noordeloos M.E."/>
            <person name="Ohm R.A."/>
            <person name="Ortiz-Santana B."/>
            <person name="Ovrebo C."/>
            <person name="Racz N."/>
            <person name="Riley R."/>
            <person name="Savchenko A."/>
            <person name="Shiryaev A."/>
            <person name="Soop K."/>
            <person name="Spirin V."/>
            <person name="Szebenyi C."/>
            <person name="Tomsovsky M."/>
            <person name="Tulloss R.E."/>
            <person name="Uehling J."/>
            <person name="Grigoriev I.V."/>
            <person name="Vagvolgyi C."/>
            <person name="Papp T."/>
            <person name="Martin F.M."/>
            <person name="Miettinen O."/>
            <person name="Hibbett D.S."/>
            <person name="Nagy L.G."/>
        </authorList>
    </citation>
    <scope>NUCLEOTIDE SEQUENCE [LARGE SCALE GENOMIC DNA]</scope>
    <source>
        <strain evidence="1 2">CBS 962.96</strain>
    </source>
</reference>
<keyword evidence="2" id="KW-1185">Reference proteome</keyword>
<proteinExistence type="predicted"/>
<sequence length="73" mass="8435">MVSPWRSIPEKEGILLEHGWTRFHYDATNWGKNFTSYVDLPQTLEKELLSAWLCQGMFVANATEGHILCHDLT</sequence>
<evidence type="ECO:0000313" key="1">
    <source>
        <dbReference type="EMBL" id="THU75213.1"/>
    </source>
</evidence>
<organism evidence="1 2">
    <name type="scientific">Dendrothele bispora (strain CBS 962.96)</name>
    <dbReference type="NCBI Taxonomy" id="1314807"/>
    <lineage>
        <taxon>Eukaryota</taxon>
        <taxon>Fungi</taxon>
        <taxon>Dikarya</taxon>
        <taxon>Basidiomycota</taxon>
        <taxon>Agaricomycotina</taxon>
        <taxon>Agaricomycetes</taxon>
        <taxon>Agaricomycetidae</taxon>
        <taxon>Agaricales</taxon>
        <taxon>Agaricales incertae sedis</taxon>
        <taxon>Dendrothele</taxon>
    </lineage>
</organism>
<dbReference type="EMBL" id="ML182658">
    <property type="protein sequence ID" value="THU75213.1"/>
    <property type="molecule type" value="Genomic_DNA"/>
</dbReference>
<accession>A0A4S8KIM2</accession>
<name>A0A4S8KIM2_DENBC</name>
<dbReference type="Proteomes" id="UP000297245">
    <property type="component" value="Unassembled WGS sequence"/>
</dbReference>
<dbReference type="AlphaFoldDB" id="A0A4S8KIM2"/>
<evidence type="ECO:0000313" key="2">
    <source>
        <dbReference type="Proteomes" id="UP000297245"/>
    </source>
</evidence>